<dbReference type="AlphaFoldDB" id="A0A291RPP4"/>
<name>A0A291RPP4_9NOCA</name>
<keyword evidence="1" id="KW-0812">Transmembrane</keyword>
<evidence type="ECO:0000313" key="2">
    <source>
        <dbReference type="EMBL" id="ATL69239.1"/>
    </source>
</evidence>
<dbReference type="EMBL" id="CP023778">
    <property type="protein sequence ID" value="ATL69239.1"/>
    <property type="molecule type" value="Genomic_DNA"/>
</dbReference>
<feature type="transmembrane region" description="Helical" evidence="1">
    <location>
        <begin position="210"/>
        <end position="232"/>
    </location>
</feature>
<dbReference type="NCBIfam" id="NF041940">
    <property type="entry name" value="choice_anch_X"/>
    <property type="match status" value="1"/>
</dbReference>
<gene>
    <name evidence="2" type="ORF">CRH09_26755</name>
</gene>
<evidence type="ECO:0000256" key="1">
    <source>
        <dbReference type="SAM" id="Phobius"/>
    </source>
</evidence>
<protein>
    <submittedName>
        <fullName evidence="2">Uncharacterized protein</fullName>
    </submittedName>
</protein>
<dbReference type="KEGG" id="ntp:CRH09_26755"/>
<sequence>MIMTATPMAVQTRPFALEPVTNIMLPDGIFDNALYKLTIACHYTNTGTSPLHNVSLYLEAVADPGIAVTARTYWFPTIDPGASVLVTWSADFQYAAPGKPLVSFVATADGHDAARSIQQIFVTQTRYDDVAKKWTCTIPEGRLEITHIYAIPPAADWSHGGDDCCCCTCRPGTAPPEIDGPHVPTGITFTWAPNPPFTGQYGDLPFSDPWWKVLAIIVAVIAAIVGAIAAAAGKGSVNVGVKGSYNDDPAHPSVKCCTPSPGGSFSNNATTVAGVAGTIASVALAVACSDAADPIYRGEQNTVPAAGETTLYETVQARWKFSEAPNAGVPYRTHVTWHYKRVTSGATYTYHVDEEQTNIHVVDRVEIDTPDTVVDETGEGSAWLWATAKFTKPGGVRYKGPELYTFCFFQSPGPNGLYFLVPLLDDGRGLDEAADDGIYTAGLRLDVAKRALARMGAAVDGVWKVFVYAQEVNRTLPGTAPVLAAQTIGGNFIASAVSLTFDPTLPCPLKAQASITVR</sequence>
<organism evidence="2 3">
    <name type="scientific">Nocardia terpenica</name>
    <dbReference type="NCBI Taxonomy" id="455432"/>
    <lineage>
        <taxon>Bacteria</taxon>
        <taxon>Bacillati</taxon>
        <taxon>Actinomycetota</taxon>
        <taxon>Actinomycetes</taxon>
        <taxon>Mycobacteriales</taxon>
        <taxon>Nocardiaceae</taxon>
        <taxon>Nocardia</taxon>
    </lineage>
</organism>
<dbReference type="Proteomes" id="UP000221961">
    <property type="component" value="Chromosome"/>
</dbReference>
<proteinExistence type="predicted"/>
<accession>A0A291RPP4</accession>
<evidence type="ECO:0000313" key="3">
    <source>
        <dbReference type="Proteomes" id="UP000221961"/>
    </source>
</evidence>
<keyword evidence="1" id="KW-0472">Membrane</keyword>
<keyword evidence="1" id="KW-1133">Transmembrane helix</keyword>
<reference evidence="2 3" key="1">
    <citation type="submission" date="2017-10" db="EMBL/GenBank/DDBJ databases">
        <title>Comparative genomics between pathogenic Norcardia.</title>
        <authorList>
            <person name="Zeng L."/>
        </authorList>
    </citation>
    <scope>NUCLEOTIDE SEQUENCE [LARGE SCALE GENOMIC DNA]</scope>
    <source>
        <strain evidence="2 3">NC_YFY_NT001</strain>
    </source>
</reference>